<dbReference type="InterPro" id="IPR041711">
    <property type="entry name" value="Met-tRNA-FMT_N"/>
</dbReference>
<dbReference type="Pfam" id="PF00551">
    <property type="entry name" value="Formyl_trans_N"/>
    <property type="match status" value="1"/>
</dbReference>
<comment type="similarity">
    <text evidence="1">Belongs to the Fmt family.</text>
</comment>
<dbReference type="GO" id="GO:0004479">
    <property type="term" value="F:methionyl-tRNA formyltransferase activity"/>
    <property type="evidence" value="ECO:0007669"/>
    <property type="project" value="UniProtKB-EC"/>
</dbReference>
<sequence>MSTLFRRAQNTAFAARSAQSVLLLSRACPLNRARAICAFRVSLFSTTKLPRQRRPLNILFFGTDFFAKETLKPLIEAQKDLDPVVGEISVVCPPSQFKKKGLKTKLIWQADTEKLAMKHGLAVHNTSAESLSLWRVPTIEQEGRHKEYDIGIISSFGKFVPASVINKFQLGMINVHPSLLPKYRGPSPIQTTILNGDYNTGVTIQEVHPKIMDGGKILAQVPFTINEQATRLDVMLQLGHLGGELVVKVLKNLDYLRKNSAEQDESQVTQTKMVAKYDAQITWECMTAEHIMRMHRAYYGSEPVYSFLRIKNKMKHVQIVDLDHADPKKPPINEDYLDYPPGTMFFARKIPYIEILCIDGSRLHATKFVVSGKQATDQYQFTAGYLRGKKLTKFPRLLTSGPCLKRPTPPFVFPSEYKSTGVLAAESDKSHTEES</sequence>
<evidence type="ECO:0000259" key="6">
    <source>
        <dbReference type="Pfam" id="PF02911"/>
    </source>
</evidence>
<dbReference type="InterPro" id="IPR002376">
    <property type="entry name" value="Formyl_transf_N"/>
</dbReference>
<evidence type="ECO:0000313" key="7">
    <source>
        <dbReference type="EMBL" id="KAJ2675706.1"/>
    </source>
</evidence>
<evidence type="ECO:0000259" key="5">
    <source>
        <dbReference type="Pfam" id="PF00551"/>
    </source>
</evidence>
<dbReference type="EMBL" id="JANBTW010000046">
    <property type="protein sequence ID" value="KAJ2675706.1"/>
    <property type="molecule type" value="Genomic_DNA"/>
</dbReference>
<dbReference type="Gene3D" id="3.40.50.12230">
    <property type="match status" value="1"/>
</dbReference>
<dbReference type="EC" id="2.1.2.9" evidence="2"/>
<dbReference type="AlphaFoldDB" id="A0A9W8G792"/>
<organism evidence="7 8">
    <name type="scientific">Coemansia spiralis</name>
    <dbReference type="NCBI Taxonomy" id="417178"/>
    <lineage>
        <taxon>Eukaryota</taxon>
        <taxon>Fungi</taxon>
        <taxon>Fungi incertae sedis</taxon>
        <taxon>Zoopagomycota</taxon>
        <taxon>Kickxellomycotina</taxon>
        <taxon>Kickxellomycetes</taxon>
        <taxon>Kickxellales</taxon>
        <taxon>Kickxellaceae</taxon>
        <taxon>Coemansia</taxon>
    </lineage>
</organism>
<name>A0A9W8G792_9FUNG</name>
<feature type="domain" description="Formyl transferase N-terminal" evidence="5">
    <location>
        <begin position="134"/>
        <end position="250"/>
    </location>
</feature>
<proteinExistence type="inferred from homology"/>
<dbReference type="CDD" id="cd08646">
    <property type="entry name" value="FMT_core_Met-tRNA-FMT_N"/>
    <property type="match status" value="1"/>
</dbReference>
<dbReference type="InterPro" id="IPR036477">
    <property type="entry name" value="Formyl_transf_N_sf"/>
</dbReference>
<dbReference type="OrthoDB" id="10268103at2759"/>
<gene>
    <name evidence="7" type="primary">FMT1</name>
    <name evidence="7" type="ORF">GGI25_003904</name>
</gene>
<dbReference type="Pfam" id="PF02911">
    <property type="entry name" value="Formyl_trans_C"/>
    <property type="match status" value="1"/>
</dbReference>
<evidence type="ECO:0000256" key="3">
    <source>
        <dbReference type="ARBA" id="ARBA00022679"/>
    </source>
</evidence>
<dbReference type="GO" id="GO:0005739">
    <property type="term" value="C:mitochondrion"/>
    <property type="evidence" value="ECO:0007669"/>
    <property type="project" value="TreeGrafter"/>
</dbReference>
<feature type="domain" description="Formyl transferase C-terminal" evidence="6">
    <location>
        <begin position="275"/>
        <end position="385"/>
    </location>
</feature>
<comment type="caution">
    <text evidence="7">The sequence shown here is derived from an EMBL/GenBank/DDBJ whole genome shotgun (WGS) entry which is preliminary data.</text>
</comment>
<keyword evidence="3 7" id="KW-0808">Transferase</keyword>
<dbReference type="PANTHER" id="PTHR11138">
    <property type="entry name" value="METHIONYL-TRNA FORMYLTRANSFERASE"/>
    <property type="match status" value="1"/>
</dbReference>
<reference evidence="7" key="1">
    <citation type="submission" date="2022-07" db="EMBL/GenBank/DDBJ databases">
        <title>Phylogenomic reconstructions and comparative analyses of Kickxellomycotina fungi.</title>
        <authorList>
            <person name="Reynolds N.K."/>
            <person name="Stajich J.E."/>
            <person name="Barry K."/>
            <person name="Grigoriev I.V."/>
            <person name="Crous P."/>
            <person name="Smith M.E."/>
        </authorList>
    </citation>
    <scope>NUCLEOTIDE SEQUENCE</scope>
    <source>
        <strain evidence="7">NRRL 3115</strain>
    </source>
</reference>
<dbReference type="InterPro" id="IPR005793">
    <property type="entry name" value="Formyl_trans_C"/>
</dbReference>
<dbReference type="SUPFAM" id="SSF53328">
    <property type="entry name" value="Formyltransferase"/>
    <property type="match status" value="1"/>
</dbReference>
<evidence type="ECO:0000256" key="2">
    <source>
        <dbReference type="ARBA" id="ARBA00012261"/>
    </source>
</evidence>
<dbReference type="Proteomes" id="UP001151518">
    <property type="component" value="Unassembled WGS sequence"/>
</dbReference>
<evidence type="ECO:0000256" key="4">
    <source>
        <dbReference type="ARBA" id="ARBA00022917"/>
    </source>
</evidence>
<evidence type="ECO:0000313" key="8">
    <source>
        <dbReference type="Proteomes" id="UP001151518"/>
    </source>
</evidence>
<accession>A0A9W8G792</accession>
<keyword evidence="4" id="KW-0648">Protein biosynthesis</keyword>
<protein>
    <recommendedName>
        <fullName evidence="2">methionyl-tRNA formyltransferase</fullName>
        <ecNumber evidence="2">2.1.2.9</ecNumber>
    </recommendedName>
</protein>
<evidence type="ECO:0000256" key="1">
    <source>
        <dbReference type="ARBA" id="ARBA00010699"/>
    </source>
</evidence>
<dbReference type="PANTHER" id="PTHR11138:SF5">
    <property type="entry name" value="METHIONYL-TRNA FORMYLTRANSFERASE, MITOCHONDRIAL"/>
    <property type="match status" value="1"/>
</dbReference>